<proteinExistence type="predicted"/>
<evidence type="ECO:0000256" key="1">
    <source>
        <dbReference type="ARBA" id="ARBA00022801"/>
    </source>
</evidence>
<name>A0A8H7ISQ8_9PEZI</name>
<evidence type="ECO:0000313" key="4">
    <source>
        <dbReference type="EMBL" id="KAF9630916.1"/>
    </source>
</evidence>
<organism evidence="4 5">
    <name type="scientific">Lasiodiplodia theobromae</name>
    <dbReference type="NCBI Taxonomy" id="45133"/>
    <lineage>
        <taxon>Eukaryota</taxon>
        <taxon>Fungi</taxon>
        <taxon>Dikarya</taxon>
        <taxon>Ascomycota</taxon>
        <taxon>Pezizomycotina</taxon>
        <taxon>Dothideomycetes</taxon>
        <taxon>Dothideomycetes incertae sedis</taxon>
        <taxon>Botryosphaeriales</taxon>
        <taxon>Botryosphaeriaceae</taxon>
        <taxon>Lasiodiplodia</taxon>
    </lineage>
</organism>
<dbReference type="EMBL" id="MDYX01000046">
    <property type="protein sequence ID" value="KAF9630916.1"/>
    <property type="molecule type" value="Genomic_DNA"/>
</dbReference>
<keyword evidence="2 4" id="KW-0547">Nucleotide-binding</keyword>
<keyword evidence="2 4" id="KW-0067">ATP-binding</keyword>
<dbReference type="GO" id="GO:0004386">
    <property type="term" value="F:helicase activity"/>
    <property type="evidence" value="ECO:0007669"/>
    <property type="project" value="UniProtKB-KW"/>
</dbReference>
<dbReference type="Proteomes" id="UP000627934">
    <property type="component" value="Unassembled WGS sequence"/>
</dbReference>
<dbReference type="InterPro" id="IPR052431">
    <property type="entry name" value="SKI2_subfamily_helicases"/>
</dbReference>
<dbReference type="AlphaFoldDB" id="A0A8H7ISQ8"/>
<dbReference type="GO" id="GO:0005737">
    <property type="term" value="C:cytoplasm"/>
    <property type="evidence" value="ECO:0007669"/>
    <property type="project" value="TreeGrafter"/>
</dbReference>
<feature type="domain" description="DEAD/DEAH-box helicase" evidence="3">
    <location>
        <begin position="9"/>
        <end position="123"/>
    </location>
</feature>
<dbReference type="GO" id="GO:0003676">
    <property type="term" value="F:nucleic acid binding"/>
    <property type="evidence" value="ECO:0007669"/>
    <property type="project" value="InterPro"/>
</dbReference>
<dbReference type="GO" id="GO:0016787">
    <property type="term" value="F:hydrolase activity"/>
    <property type="evidence" value="ECO:0007669"/>
    <property type="project" value="UniProtKB-KW"/>
</dbReference>
<sequence length="190" mass="22120">MEKVLSGSEDHVLVYVAPVKARVKRIAAEIQARFSEEYKSSKRPLWAVHTREFRVNDSTNCRILVTVPAILHILLLTPTHAQTWLKNVKYAIFDDTHCGERTKDHQVWEQLFLLLPCPIISLSTNVANPRVFREWLSYNQTRKGRDLVVIHQRQRDLDIRSFVFLPPSEDPCFLRLSKPQPSPPIEENVR</sequence>
<evidence type="ECO:0000313" key="5">
    <source>
        <dbReference type="Proteomes" id="UP000627934"/>
    </source>
</evidence>
<dbReference type="GO" id="GO:0005524">
    <property type="term" value="F:ATP binding"/>
    <property type="evidence" value="ECO:0007669"/>
    <property type="project" value="InterPro"/>
</dbReference>
<accession>A0A8H7ISQ8</accession>
<reference evidence="4" key="2">
    <citation type="journal article" date="2018" name="DNA Res.">
        <title>Comparative genome and transcriptome analyses reveal adaptations to opportunistic infections in woody plant degrading pathogens of Botryosphaeriaceae.</title>
        <authorList>
            <person name="Yan J.Y."/>
            <person name="Zhao W.S."/>
            <person name="Chen Z."/>
            <person name="Xing Q.K."/>
            <person name="Zhang W."/>
            <person name="Chethana K.W.T."/>
            <person name="Xue M.F."/>
            <person name="Xu J.P."/>
            <person name="Phillips A.J.L."/>
            <person name="Wang Y."/>
            <person name="Liu J.H."/>
            <person name="Liu M."/>
            <person name="Zhou Y."/>
            <person name="Jayawardena R.S."/>
            <person name="Manawasinghe I.S."/>
            <person name="Huang J.B."/>
            <person name="Qiao G.H."/>
            <person name="Fu C.Y."/>
            <person name="Guo F.F."/>
            <person name="Dissanayake A.J."/>
            <person name="Peng Y.L."/>
            <person name="Hyde K.D."/>
            <person name="Li X.H."/>
        </authorList>
    </citation>
    <scope>NUCLEOTIDE SEQUENCE</scope>
    <source>
        <strain evidence="4">CSS-01s</strain>
    </source>
</reference>
<protein>
    <submittedName>
        <fullName evidence="4">Dead deah box helicase protein</fullName>
    </submittedName>
</protein>
<evidence type="ECO:0000256" key="2">
    <source>
        <dbReference type="ARBA" id="ARBA00022806"/>
    </source>
</evidence>
<dbReference type="PANTHER" id="PTHR44533">
    <property type="entry name" value="DEAD/H RNA HELICASE, PUTATIVE-RELATED"/>
    <property type="match status" value="1"/>
</dbReference>
<dbReference type="InterPro" id="IPR011545">
    <property type="entry name" value="DEAD/DEAH_box_helicase_dom"/>
</dbReference>
<dbReference type="Pfam" id="PF00270">
    <property type="entry name" value="DEAD"/>
    <property type="match status" value="1"/>
</dbReference>
<dbReference type="Gene3D" id="3.40.50.300">
    <property type="entry name" value="P-loop containing nucleotide triphosphate hydrolases"/>
    <property type="match status" value="1"/>
</dbReference>
<comment type="caution">
    <text evidence="4">The sequence shown here is derived from an EMBL/GenBank/DDBJ whole genome shotgun (WGS) entry which is preliminary data.</text>
</comment>
<dbReference type="PANTHER" id="PTHR44533:SF4">
    <property type="entry name" value="DEAD_H RNA HELICASE, PUTATIVE-RELATED"/>
    <property type="match status" value="1"/>
</dbReference>
<reference evidence="4" key="1">
    <citation type="submission" date="2016-08" db="EMBL/GenBank/DDBJ databases">
        <authorList>
            <person name="Yan J."/>
        </authorList>
    </citation>
    <scope>NUCLEOTIDE SEQUENCE</scope>
    <source>
        <strain evidence="4">CSS-01s</strain>
    </source>
</reference>
<keyword evidence="2 4" id="KW-0347">Helicase</keyword>
<keyword evidence="1" id="KW-0378">Hydrolase</keyword>
<evidence type="ECO:0000259" key="3">
    <source>
        <dbReference type="Pfam" id="PF00270"/>
    </source>
</evidence>
<dbReference type="InterPro" id="IPR027417">
    <property type="entry name" value="P-loop_NTPase"/>
</dbReference>
<gene>
    <name evidence="4" type="ORF">BFW01_g1787</name>
</gene>
<dbReference type="SUPFAM" id="SSF52540">
    <property type="entry name" value="P-loop containing nucleoside triphosphate hydrolases"/>
    <property type="match status" value="1"/>
</dbReference>